<evidence type="ECO:0000313" key="1">
    <source>
        <dbReference type="EMBL" id="OUC75812.1"/>
    </source>
</evidence>
<dbReference type="Proteomes" id="UP000194632">
    <property type="component" value="Unassembled WGS sequence"/>
</dbReference>
<sequence>MQTVNCRRIGGETLVTTALEIFTSTDRARIEAAAHRRQETRFDDELAAHSPAAAWTRYLEALGLSDLAQRARTRLPATASALLGPDGAR</sequence>
<accession>A0A243Q3K6</accession>
<dbReference type="EMBL" id="NGFO01000050">
    <property type="protein sequence ID" value="OUC75812.1"/>
    <property type="molecule type" value="Genomic_DNA"/>
</dbReference>
<organism evidence="1 2">
    <name type="scientific">Gordonia lacunae</name>
    <dbReference type="NCBI Taxonomy" id="417102"/>
    <lineage>
        <taxon>Bacteria</taxon>
        <taxon>Bacillati</taxon>
        <taxon>Actinomycetota</taxon>
        <taxon>Actinomycetes</taxon>
        <taxon>Mycobacteriales</taxon>
        <taxon>Gordoniaceae</taxon>
        <taxon>Gordonia</taxon>
    </lineage>
</organism>
<name>A0A243Q3K6_9ACTN</name>
<proteinExistence type="predicted"/>
<gene>
    <name evidence="1" type="ORF">CA982_24840</name>
</gene>
<comment type="caution">
    <text evidence="1">The sequence shown here is derived from an EMBL/GenBank/DDBJ whole genome shotgun (WGS) entry which is preliminary data.</text>
</comment>
<evidence type="ECO:0000313" key="2">
    <source>
        <dbReference type="Proteomes" id="UP000194632"/>
    </source>
</evidence>
<dbReference type="AlphaFoldDB" id="A0A243Q3K6"/>
<dbReference type="STRING" id="417102.CA982_24840"/>
<protein>
    <submittedName>
        <fullName evidence="1">Uncharacterized protein</fullName>
    </submittedName>
</protein>
<reference evidence="1 2" key="1">
    <citation type="submission" date="2017-05" db="EMBL/GenBank/DDBJ databases">
        <title>Biotechnological potential of actinobacteria isolated from South African environments.</title>
        <authorList>
            <person name="Le Roes-Hill M."/>
            <person name="Prins A."/>
            <person name="Durrell K.A."/>
        </authorList>
    </citation>
    <scope>NUCLEOTIDE SEQUENCE [LARGE SCALE GENOMIC DNA]</scope>
    <source>
        <strain evidence="1">BS2</strain>
    </source>
</reference>
<keyword evidence="2" id="KW-1185">Reference proteome</keyword>